<name>G2YWD9_BOTF4</name>
<dbReference type="Proteomes" id="UP000008177">
    <property type="component" value="Unplaced contigs"/>
</dbReference>
<evidence type="ECO:0000313" key="2">
    <source>
        <dbReference type="EMBL" id="CCD55937.1"/>
    </source>
</evidence>
<dbReference type="InParanoid" id="G2YWD9"/>
<dbReference type="AlphaFoldDB" id="G2YWD9"/>
<dbReference type="EMBL" id="FQ790358">
    <property type="protein sequence ID" value="CCD55937.1"/>
    <property type="molecule type" value="Genomic_DNA"/>
</dbReference>
<accession>G2YWD9</accession>
<evidence type="ECO:0000256" key="1">
    <source>
        <dbReference type="SAM" id="MobiDB-lite"/>
    </source>
</evidence>
<evidence type="ECO:0000313" key="3">
    <source>
        <dbReference type="Proteomes" id="UP000008177"/>
    </source>
</evidence>
<feature type="region of interest" description="Disordered" evidence="1">
    <location>
        <begin position="33"/>
        <end position="55"/>
    </location>
</feature>
<dbReference type="HOGENOM" id="CLU_2637810_0_0_1"/>
<organism evidence="2 3">
    <name type="scientific">Botryotinia fuckeliana (strain T4)</name>
    <name type="common">Noble rot fungus</name>
    <name type="synonym">Botrytis cinerea</name>
    <dbReference type="NCBI Taxonomy" id="999810"/>
    <lineage>
        <taxon>Eukaryota</taxon>
        <taxon>Fungi</taxon>
        <taxon>Dikarya</taxon>
        <taxon>Ascomycota</taxon>
        <taxon>Pezizomycotina</taxon>
        <taxon>Leotiomycetes</taxon>
        <taxon>Helotiales</taxon>
        <taxon>Sclerotiniaceae</taxon>
        <taxon>Botrytis</taxon>
    </lineage>
</organism>
<proteinExistence type="predicted"/>
<gene>
    <name evidence="2" type="ORF">BofuT4_uP150690.1</name>
</gene>
<sequence length="77" mass="8940">MRFSRNFIGLESLRMGNVWSNVELENSRLPSSNHLLGGQRHSLRGTDVMTNMPTSTNRSYREVLPNMQIFHKITKHI</sequence>
<reference evidence="3" key="1">
    <citation type="journal article" date="2011" name="PLoS Genet.">
        <title>Genomic analysis of the necrotrophic fungal pathogens Sclerotinia sclerotiorum and Botrytis cinerea.</title>
        <authorList>
            <person name="Amselem J."/>
            <person name="Cuomo C.A."/>
            <person name="van Kan J.A."/>
            <person name="Viaud M."/>
            <person name="Benito E.P."/>
            <person name="Couloux A."/>
            <person name="Coutinho P.M."/>
            <person name="de Vries R.P."/>
            <person name="Dyer P.S."/>
            <person name="Fillinger S."/>
            <person name="Fournier E."/>
            <person name="Gout L."/>
            <person name="Hahn M."/>
            <person name="Kohn L."/>
            <person name="Lapalu N."/>
            <person name="Plummer K.M."/>
            <person name="Pradier J.M."/>
            <person name="Quevillon E."/>
            <person name="Sharon A."/>
            <person name="Simon A."/>
            <person name="ten Have A."/>
            <person name="Tudzynski B."/>
            <person name="Tudzynski P."/>
            <person name="Wincker P."/>
            <person name="Andrew M."/>
            <person name="Anthouard V."/>
            <person name="Beever R.E."/>
            <person name="Beffa R."/>
            <person name="Benoit I."/>
            <person name="Bouzid O."/>
            <person name="Brault B."/>
            <person name="Chen Z."/>
            <person name="Choquer M."/>
            <person name="Collemare J."/>
            <person name="Cotton P."/>
            <person name="Danchin E.G."/>
            <person name="Da Silva C."/>
            <person name="Gautier A."/>
            <person name="Giraud C."/>
            <person name="Giraud T."/>
            <person name="Gonzalez C."/>
            <person name="Grossetete S."/>
            <person name="Guldener U."/>
            <person name="Henrissat B."/>
            <person name="Howlett B.J."/>
            <person name="Kodira C."/>
            <person name="Kretschmer M."/>
            <person name="Lappartient A."/>
            <person name="Leroch M."/>
            <person name="Levis C."/>
            <person name="Mauceli E."/>
            <person name="Neuveglise C."/>
            <person name="Oeser B."/>
            <person name="Pearson M."/>
            <person name="Poulain J."/>
            <person name="Poussereau N."/>
            <person name="Quesneville H."/>
            <person name="Rascle C."/>
            <person name="Schumacher J."/>
            <person name="Segurens B."/>
            <person name="Sexton A."/>
            <person name="Silva E."/>
            <person name="Sirven C."/>
            <person name="Soanes D.M."/>
            <person name="Talbot N.J."/>
            <person name="Templeton M."/>
            <person name="Yandava C."/>
            <person name="Yarden O."/>
            <person name="Zeng Q."/>
            <person name="Rollins J.A."/>
            <person name="Lebrun M.H."/>
            <person name="Dickman M."/>
        </authorList>
    </citation>
    <scope>NUCLEOTIDE SEQUENCE [LARGE SCALE GENOMIC DNA]</scope>
    <source>
        <strain evidence="3">T4</strain>
    </source>
</reference>
<protein>
    <submittedName>
        <fullName evidence="2">Uncharacterized protein</fullName>
    </submittedName>
</protein>